<dbReference type="AlphaFoldDB" id="A0A6J1DFE5"/>
<dbReference type="Gene3D" id="2.40.70.10">
    <property type="entry name" value="Acid Proteases"/>
    <property type="match status" value="1"/>
</dbReference>
<dbReference type="PANTHER" id="PTHR33067">
    <property type="entry name" value="RNA-DIRECTED DNA POLYMERASE-RELATED"/>
    <property type="match status" value="1"/>
</dbReference>
<proteinExistence type="predicted"/>
<organism evidence="1 2">
    <name type="scientific">Momordica charantia</name>
    <name type="common">Bitter gourd</name>
    <name type="synonym">Balsam pear</name>
    <dbReference type="NCBI Taxonomy" id="3673"/>
    <lineage>
        <taxon>Eukaryota</taxon>
        <taxon>Viridiplantae</taxon>
        <taxon>Streptophyta</taxon>
        <taxon>Embryophyta</taxon>
        <taxon>Tracheophyta</taxon>
        <taxon>Spermatophyta</taxon>
        <taxon>Magnoliopsida</taxon>
        <taxon>eudicotyledons</taxon>
        <taxon>Gunneridae</taxon>
        <taxon>Pentapetalae</taxon>
        <taxon>rosids</taxon>
        <taxon>fabids</taxon>
        <taxon>Cucurbitales</taxon>
        <taxon>Cucurbitaceae</taxon>
        <taxon>Momordiceae</taxon>
        <taxon>Momordica</taxon>
    </lineage>
</organism>
<protein>
    <submittedName>
        <fullName evidence="2">Uncharacterized protein LOC111019597</fullName>
    </submittedName>
</protein>
<dbReference type="PANTHER" id="PTHR33067:SF9">
    <property type="entry name" value="RNA-DIRECTED DNA POLYMERASE"/>
    <property type="match status" value="1"/>
</dbReference>
<reference evidence="2" key="1">
    <citation type="submission" date="2025-08" db="UniProtKB">
        <authorList>
            <consortium name="RefSeq"/>
        </authorList>
    </citation>
    <scope>IDENTIFICATION</scope>
    <source>
        <strain evidence="2">OHB3-1</strain>
    </source>
</reference>
<keyword evidence="1" id="KW-1185">Reference proteome</keyword>
<dbReference type="Proteomes" id="UP000504603">
    <property type="component" value="Unplaced"/>
</dbReference>
<name>A0A6J1DFE5_MOMCH</name>
<gene>
    <name evidence="2" type="primary">LOC111019597</name>
</gene>
<accession>A0A6J1DFE5</accession>
<dbReference type="OrthoDB" id="778454at2759"/>
<evidence type="ECO:0000313" key="2">
    <source>
        <dbReference type="RefSeq" id="XP_022151681.1"/>
    </source>
</evidence>
<evidence type="ECO:0000313" key="1">
    <source>
        <dbReference type="Proteomes" id="UP000504603"/>
    </source>
</evidence>
<dbReference type="RefSeq" id="XP_022151681.1">
    <property type="nucleotide sequence ID" value="XM_022295989.1"/>
</dbReference>
<dbReference type="InterPro" id="IPR021109">
    <property type="entry name" value="Peptidase_aspartic_dom_sf"/>
</dbReference>
<dbReference type="KEGG" id="mcha:111019597"/>
<dbReference type="CDD" id="cd00303">
    <property type="entry name" value="retropepsin_like"/>
    <property type="match status" value="1"/>
</dbReference>
<dbReference type="GeneID" id="111019597"/>
<sequence>MLQQNIGQRYQLQKKEQNVHFKKFLGVLKQLHVNISLVEALEQMSNYVRFLKEILTKKRTLGKYETVAMTKACSTVLTSKILAKMKDPRSFTIPVSIGGQQLGVALCDLGANINHMPLSIYKLGIGEARPTTVTLQLADRSITHPEGKIEDVLVQVDKFIFPADLIILDYDADKEVPIILGRPFLATGRALVDVHKGELTMRVQDQ</sequence>